<dbReference type="GO" id="GO:0019441">
    <property type="term" value="P:L-tryptophan catabolic process to kynurenine"/>
    <property type="evidence" value="ECO:0007669"/>
    <property type="project" value="TreeGrafter"/>
</dbReference>
<dbReference type="EMBL" id="JRHC01000001">
    <property type="protein sequence ID" value="KJF44768.1"/>
    <property type="molecule type" value="Genomic_DNA"/>
</dbReference>
<dbReference type="GO" id="GO:0043420">
    <property type="term" value="P:anthranilate metabolic process"/>
    <property type="evidence" value="ECO:0007669"/>
    <property type="project" value="TreeGrafter"/>
</dbReference>
<dbReference type="RefSeq" id="WP_045026302.1">
    <property type="nucleotide sequence ID" value="NZ_JRHC01000001.1"/>
</dbReference>
<dbReference type="GO" id="GO:0009435">
    <property type="term" value="P:NAD+ biosynthetic process"/>
    <property type="evidence" value="ECO:0007669"/>
    <property type="project" value="UniProtKB-UniRule"/>
</dbReference>
<keyword evidence="7" id="KW-0032">Aminotransferase</keyword>
<comment type="caution">
    <text evidence="7">The sequence shown here is derived from an EMBL/GenBank/DDBJ whole genome shotgun (WGS) entry which is preliminary data.</text>
</comment>
<dbReference type="InterPro" id="IPR010111">
    <property type="entry name" value="Kynureninase"/>
</dbReference>
<evidence type="ECO:0000256" key="3">
    <source>
        <dbReference type="ARBA" id="ARBA00022898"/>
    </source>
</evidence>
<keyword evidence="2 4" id="KW-0378">Hydrolase</keyword>
<evidence type="ECO:0000256" key="2">
    <source>
        <dbReference type="ARBA" id="ARBA00022801"/>
    </source>
</evidence>
<dbReference type="EC" id="3.7.1.3" evidence="4 5"/>
<reference evidence="7 8" key="1">
    <citation type="submission" date="2014-09" db="EMBL/GenBank/DDBJ databases">
        <title>Draft Genome Sequence of Draconibacterium sp. JN14CK-3.</title>
        <authorList>
            <person name="Dong C."/>
            <person name="Lai Q."/>
            <person name="Shao Z."/>
        </authorList>
    </citation>
    <scope>NUCLEOTIDE SEQUENCE [LARGE SCALE GENOMIC DNA]</scope>
    <source>
        <strain evidence="7 8">JN14CK-3</strain>
    </source>
</reference>
<name>A0A0D8JFY8_9BACT</name>
<accession>A0A0D8JFY8</accession>
<dbReference type="GO" id="GO:0008483">
    <property type="term" value="F:transaminase activity"/>
    <property type="evidence" value="ECO:0007669"/>
    <property type="project" value="UniProtKB-KW"/>
</dbReference>
<evidence type="ECO:0000256" key="6">
    <source>
        <dbReference type="PIRNR" id="PIRNR038800"/>
    </source>
</evidence>
<feature type="binding site" evidence="4">
    <location>
        <position position="101"/>
    </location>
    <ligand>
        <name>pyridoxal 5'-phosphate</name>
        <dbReference type="ChEBI" id="CHEBI:597326"/>
    </ligand>
</feature>
<evidence type="ECO:0000313" key="8">
    <source>
        <dbReference type="Proteomes" id="UP000032544"/>
    </source>
</evidence>
<dbReference type="NCBIfam" id="TIGR01814">
    <property type="entry name" value="kynureninase"/>
    <property type="match status" value="1"/>
</dbReference>
<dbReference type="Gene3D" id="3.90.1150.10">
    <property type="entry name" value="Aspartate Aminotransferase, domain 1"/>
    <property type="match status" value="1"/>
</dbReference>
<dbReference type="Pfam" id="PF22580">
    <property type="entry name" value="KYNU_C"/>
    <property type="match status" value="1"/>
</dbReference>
<dbReference type="AlphaFoldDB" id="A0A0D8JFY8"/>
<comment type="subunit">
    <text evidence="4 6">Homodimer.</text>
</comment>
<evidence type="ECO:0000256" key="1">
    <source>
        <dbReference type="ARBA" id="ARBA00022642"/>
    </source>
</evidence>
<comment type="similarity">
    <text evidence="4 6">Belongs to the kynureninase family.</text>
</comment>
<feature type="binding site" evidence="4">
    <location>
        <position position="262"/>
    </location>
    <ligand>
        <name>pyridoxal 5'-phosphate</name>
        <dbReference type="ChEBI" id="CHEBI:597326"/>
    </ligand>
</feature>
<dbReference type="GO" id="GO:0030170">
    <property type="term" value="F:pyridoxal phosphate binding"/>
    <property type="evidence" value="ECO:0007669"/>
    <property type="project" value="UniProtKB-UniRule"/>
</dbReference>
<dbReference type="PANTHER" id="PTHR14084:SF0">
    <property type="entry name" value="KYNURENINASE"/>
    <property type="match status" value="1"/>
</dbReference>
<feature type="binding site" evidence="4">
    <location>
        <begin position="128"/>
        <end position="131"/>
    </location>
    <ligand>
        <name>pyridoxal 5'-phosphate</name>
        <dbReference type="ChEBI" id="CHEBI:597326"/>
    </ligand>
</feature>
<dbReference type="Gene3D" id="3.40.640.10">
    <property type="entry name" value="Type I PLP-dependent aspartate aminotransferase-like (Major domain)"/>
    <property type="match status" value="1"/>
</dbReference>
<dbReference type="PATRIC" id="fig|1544798.3.peg.974"/>
<keyword evidence="1 4" id="KW-0662">Pyridine nucleotide biosynthesis</keyword>
<dbReference type="GO" id="GO:0005737">
    <property type="term" value="C:cytoplasm"/>
    <property type="evidence" value="ECO:0007669"/>
    <property type="project" value="UniProtKB-UniRule"/>
</dbReference>
<feature type="binding site" evidence="4">
    <location>
        <position position="210"/>
    </location>
    <ligand>
        <name>pyridoxal 5'-phosphate</name>
        <dbReference type="ChEBI" id="CHEBI:597326"/>
    </ligand>
</feature>
<feature type="binding site" evidence="4">
    <location>
        <position position="232"/>
    </location>
    <ligand>
        <name>pyridoxal 5'-phosphate</name>
        <dbReference type="ChEBI" id="CHEBI:597326"/>
    </ligand>
</feature>
<gene>
    <name evidence="4" type="primary">kynU</name>
    <name evidence="7" type="ORF">LH29_04800</name>
</gene>
<evidence type="ECO:0000256" key="5">
    <source>
        <dbReference type="NCBIfam" id="TIGR01814"/>
    </source>
</evidence>
<keyword evidence="7" id="KW-0808">Transferase</keyword>
<dbReference type="InterPro" id="IPR015424">
    <property type="entry name" value="PyrdxlP-dep_Trfase"/>
</dbReference>
<protein>
    <recommendedName>
        <fullName evidence="4 5">Kynureninase</fullName>
        <ecNumber evidence="4 5">3.7.1.3</ecNumber>
    </recommendedName>
    <alternativeName>
        <fullName evidence="4">L-kynurenine hydrolase</fullName>
    </alternativeName>
</protein>
<sequence length="426" mass="48133">MTTDQNLVLAKQLDRDDPLNKFRSRFYIKSENTIYLDGNSLGRLPIKTKALLSEVVEKQWGTELIESWNRYWYQKPAQLGDKIAPIIGASEGEVIVSDSTSVNLYKLAHATLKLQKGKTKIVSDTLNFPTDLYILQGLLKEFGPEYKLELAQTADGITIDTEELKSIITKNTALVVLSLVAFKSAFMYQLEEITRYVQKMGALVLWDLSHAAGAVEIELNKCNADMAVGCTYKYLNGGPGSPAFLYVRKDLQEKLSSPIQGWFGEALPFEFDLNYRPAKGIRKFLTGTPPVLNLMAIEPGIDMINEAGMATIHQKSIRLSEFFLSLAETELRNYGFEVGSPAKPEKRGSHVSLKHDEAYRICQALIHPKTSRIRIIPDFRAPNNIRFGFTPLYTTFNEVRLTAQRLKEIIKNKEYEQFSTQKSEVT</sequence>
<dbReference type="UniPathway" id="UPA00334">
    <property type="reaction ID" value="UER00455"/>
</dbReference>
<comment type="catalytic activity">
    <reaction evidence="6">
        <text>3-hydroxy-L-kynurenine + H2O = 3-hydroxyanthranilate + L-alanine + H(+)</text>
        <dbReference type="Rhea" id="RHEA:25143"/>
        <dbReference type="ChEBI" id="CHEBI:15377"/>
        <dbReference type="ChEBI" id="CHEBI:15378"/>
        <dbReference type="ChEBI" id="CHEBI:36559"/>
        <dbReference type="ChEBI" id="CHEBI:57972"/>
        <dbReference type="ChEBI" id="CHEBI:58125"/>
        <dbReference type="EC" id="3.7.1.3"/>
    </reaction>
</comment>
<comment type="cofactor">
    <cofactor evidence="4 6">
        <name>pyridoxal 5'-phosphate</name>
        <dbReference type="ChEBI" id="CHEBI:597326"/>
    </cofactor>
</comment>
<organism evidence="7 8">
    <name type="scientific">Draconibacterium sediminis</name>
    <dbReference type="NCBI Taxonomy" id="1544798"/>
    <lineage>
        <taxon>Bacteria</taxon>
        <taxon>Pseudomonadati</taxon>
        <taxon>Bacteroidota</taxon>
        <taxon>Bacteroidia</taxon>
        <taxon>Marinilabiliales</taxon>
        <taxon>Prolixibacteraceae</taxon>
        <taxon>Draconibacterium</taxon>
    </lineage>
</organism>
<feature type="modified residue" description="N6-(pyridoxal phosphate)lysine" evidence="4">
    <location>
        <position position="233"/>
    </location>
</feature>
<keyword evidence="3 4" id="KW-0663">Pyridoxal phosphate</keyword>
<dbReference type="STRING" id="1544798.LH29_04800"/>
<dbReference type="Proteomes" id="UP000032544">
    <property type="component" value="Unassembled WGS sequence"/>
</dbReference>
<comment type="pathway">
    <text evidence="4 6">Amino-acid degradation; L-kynurenine degradation; L-alanine and anthranilate from L-kynurenine: step 1/1.</text>
</comment>
<evidence type="ECO:0000313" key="7">
    <source>
        <dbReference type="EMBL" id="KJF44768.1"/>
    </source>
</evidence>
<proteinExistence type="inferred from homology"/>
<dbReference type="HAMAP" id="MF_01970">
    <property type="entry name" value="Kynureninase"/>
    <property type="match status" value="1"/>
</dbReference>
<dbReference type="PANTHER" id="PTHR14084">
    <property type="entry name" value="KYNURENINASE"/>
    <property type="match status" value="1"/>
</dbReference>
<comment type="pathway">
    <text evidence="4 6">Cofactor biosynthesis; NAD(+) biosynthesis; quinolinate from L-kynurenine: step 2/3.</text>
</comment>
<comment type="caution">
    <text evidence="4">Lacks conserved residue(s) required for the propagation of feature annotation.</text>
</comment>
<keyword evidence="8" id="KW-1185">Reference proteome</keyword>
<comment type="catalytic activity">
    <reaction evidence="4 6">
        <text>L-kynurenine + H2O = anthranilate + L-alanine + H(+)</text>
        <dbReference type="Rhea" id="RHEA:16813"/>
        <dbReference type="ChEBI" id="CHEBI:15377"/>
        <dbReference type="ChEBI" id="CHEBI:15378"/>
        <dbReference type="ChEBI" id="CHEBI:16567"/>
        <dbReference type="ChEBI" id="CHEBI:57959"/>
        <dbReference type="ChEBI" id="CHEBI:57972"/>
        <dbReference type="EC" id="3.7.1.3"/>
    </reaction>
</comment>
<dbReference type="GO" id="GO:0019805">
    <property type="term" value="P:quinolinate biosynthetic process"/>
    <property type="evidence" value="ECO:0007669"/>
    <property type="project" value="UniProtKB-UniRule"/>
</dbReference>
<evidence type="ECO:0000256" key="4">
    <source>
        <dbReference type="HAMAP-Rule" id="MF_01970"/>
    </source>
</evidence>
<dbReference type="OrthoDB" id="9812626at2"/>
<dbReference type="InterPro" id="IPR015422">
    <property type="entry name" value="PyrdxlP-dep_Trfase_small"/>
</dbReference>
<dbReference type="GO" id="GO:0097053">
    <property type="term" value="P:L-kynurenine catabolic process"/>
    <property type="evidence" value="ECO:0007669"/>
    <property type="project" value="UniProtKB-UniRule"/>
</dbReference>
<dbReference type="PIRSF" id="PIRSF038800">
    <property type="entry name" value="KYNU"/>
    <property type="match status" value="1"/>
</dbReference>
<dbReference type="UniPathway" id="UPA00253">
    <property type="reaction ID" value="UER00329"/>
</dbReference>
<dbReference type="InterPro" id="IPR015421">
    <property type="entry name" value="PyrdxlP-dep_Trfase_major"/>
</dbReference>
<feature type="binding site" evidence="4">
    <location>
        <position position="207"/>
    </location>
    <ligand>
        <name>pyridoxal 5'-phosphate</name>
        <dbReference type="ChEBI" id="CHEBI:597326"/>
    </ligand>
</feature>
<dbReference type="GO" id="GO:0030429">
    <property type="term" value="F:kynureninase activity"/>
    <property type="evidence" value="ECO:0007669"/>
    <property type="project" value="UniProtKB-UniRule"/>
</dbReference>
<feature type="binding site" evidence="4">
    <location>
        <position position="100"/>
    </location>
    <ligand>
        <name>pyridoxal 5'-phosphate</name>
        <dbReference type="ChEBI" id="CHEBI:597326"/>
    </ligand>
</feature>
<feature type="binding site" evidence="4">
    <location>
        <position position="288"/>
    </location>
    <ligand>
        <name>pyridoxal 5'-phosphate</name>
        <dbReference type="ChEBI" id="CHEBI:597326"/>
    </ligand>
</feature>
<comment type="function">
    <text evidence="4 6">Catalyzes the cleavage of L-kynurenine (L-Kyn) and L-3-hydroxykynurenine (L-3OHKyn) into anthranilic acid (AA) and 3-hydroxyanthranilic acid (3-OHAA), respectively.</text>
</comment>
<dbReference type="SUPFAM" id="SSF53383">
    <property type="entry name" value="PLP-dependent transferases"/>
    <property type="match status" value="1"/>
</dbReference>